<reference evidence="1 2" key="1">
    <citation type="submission" date="2019-05" db="EMBL/GenBank/DDBJ databases">
        <title>Another draft genome of Portunus trituberculatus and its Hox gene families provides insights of decapod evolution.</title>
        <authorList>
            <person name="Jeong J.-H."/>
            <person name="Song I."/>
            <person name="Kim S."/>
            <person name="Choi T."/>
            <person name="Kim D."/>
            <person name="Ryu S."/>
            <person name="Kim W."/>
        </authorList>
    </citation>
    <scope>NUCLEOTIDE SEQUENCE [LARGE SCALE GENOMIC DNA]</scope>
    <source>
        <tissue evidence="1">Muscle</tissue>
    </source>
</reference>
<dbReference type="AlphaFoldDB" id="A0A5B7EFE9"/>
<gene>
    <name evidence="1" type="ORF">E2C01_026442</name>
</gene>
<accession>A0A5B7EFE9</accession>
<dbReference type="Proteomes" id="UP000324222">
    <property type="component" value="Unassembled WGS sequence"/>
</dbReference>
<protein>
    <submittedName>
        <fullName evidence="1">Uncharacterized protein</fullName>
    </submittedName>
</protein>
<keyword evidence="2" id="KW-1185">Reference proteome</keyword>
<sequence length="86" mass="9634">MALRSSDGGGMLGLGSRSAVEVPTTSTKQVTSIAVLQVMVSAERIVRQAKFTTETMVIRMVPKMAVWRDQILSIYILKFWQRFINT</sequence>
<comment type="caution">
    <text evidence="1">The sequence shown here is derived from an EMBL/GenBank/DDBJ whole genome shotgun (WGS) entry which is preliminary data.</text>
</comment>
<name>A0A5B7EFE9_PORTR</name>
<organism evidence="1 2">
    <name type="scientific">Portunus trituberculatus</name>
    <name type="common">Swimming crab</name>
    <name type="synonym">Neptunus trituberculatus</name>
    <dbReference type="NCBI Taxonomy" id="210409"/>
    <lineage>
        <taxon>Eukaryota</taxon>
        <taxon>Metazoa</taxon>
        <taxon>Ecdysozoa</taxon>
        <taxon>Arthropoda</taxon>
        <taxon>Crustacea</taxon>
        <taxon>Multicrustacea</taxon>
        <taxon>Malacostraca</taxon>
        <taxon>Eumalacostraca</taxon>
        <taxon>Eucarida</taxon>
        <taxon>Decapoda</taxon>
        <taxon>Pleocyemata</taxon>
        <taxon>Brachyura</taxon>
        <taxon>Eubrachyura</taxon>
        <taxon>Portunoidea</taxon>
        <taxon>Portunidae</taxon>
        <taxon>Portuninae</taxon>
        <taxon>Portunus</taxon>
    </lineage>
</organism>
<dbReference type="EMBL" id="VSRR010002759">
    <property type="protein sequence ID" value="MPC33100.1"/>
    <property type="molecule type" value="Genomic_DNA"/>
</dbReference>
<evidence type="ECO:0000313" key="2">
    <source>
        <dbReference type="Proteomes" id="UP000324222"/>
    </source>
</evidence>
<evidence type="ECO:0000313" key="1">
    <source>
        <dbReference type="EMBL" id="MPC33100.1"/>
    </source>
</evidence>
<proteinExistence type="predicted"/>